<keyword evidence="2" id="KW-1185">Reference proteome</keyword>
<proteinExistence type="predicted"/>
<evidence type="ECO:0000313" key="1">
    <source>
        <dbReference type="EMBL" id="KAF2468412.1"/>
    </source>
</evidence>
<accession>A0ACB6QQQ3</accession>
<comment type="caution">
    <text evidence="1">The sequence shown here is derived from an EMBL/GenBank/DDBJ whole genome shotgun (WGS) entry which is preliminary data.</text>
</comment>
<gene>
    <name evidence="1" type="ORF">BDR25DRAFT_357765</name>
</gene>
<protein>
    <submittedName>
        <fullName evidence="1">Uncharacterized protein</fullName>
    </submittedName>
</protein>
<dbReference type="Proteomes" id="UP000799755">
    <property type="component" value="Unassembled WGS sequence"/>
</dbReference>
<name>A0ACB6QQQ3_9PLEO</name>
<evidence type="ECO:0000313" key="2">
    <source>
        <dbReference type="Proteomes" id="UP000799755"/>
    </source>
</evidence>
<organism evidence="1 2">
    <name type="scientific">Lindgomyces ingoldianus</name>
    <dbReference type="NCBI Taxonomy" id="673940"/>
    <lineage>
        <taxon>Eukaryota</taxon>
        <taxon>Fungi</taxon>
        <taxon>Dikarya</taxon>
        <taxon>Ascomycota</taxon>
        <taxon>Pezizomycotina</taxon>
        <taxon>Dothideomycetes</taxon>
        <taxon>Pleosporomycetidae</taxon>
        <taxon>Pleosporales</taxon>
        <taxon>Lindgomycetaceae</taxon>
        <taxon>Lindgomyces</taxon>
    </lineage>
</organism>
<reference evidence="1" key="1">
    <citation type="journal article" date="2020" name="Stud. Mycol.">
        <title>101 Dothideomycetes genomes: a test case for predicting lifestyles and emergence of pathogens.</title>
        <authorList>
            <person name="Haridas S."/>
            <person name="Albert R."/>
            <person name="Binder M."/>
            <person name="Bloem J."/>
            <person name="Labutti K."/>
            <person name="Salamov A."/>
            <person name="Andreopoulos B."/>
            <person name="Baker S."/>
            <person name="Barry K."/>
            <person name="Bills G."/>
            <person name="Bluhm B."/>
            <person name="Cannon C."/>
            <person name="Castanera R."/>
            <person name="Culley D."/>
            <person name="Daum C."/>
            <person name="Ezra D."/>
            <person name="Gonzalez J."/>
            <person name="Henrissat B."/>
            <person name="Kuo A."/>
            <person name="Liang C."/>
            <person name="Lipzen A."/>
            <person name="Lutzoni F."/>
            <person name="Magnuson J."/>
            <person name="Mondo S."/>
            <person name="Nolan M."/>
            <person name="Ohm R."/>
            <person name="Pangilinan J."/>
            <person name="Park H.-J."/>
            <person name="Ramirez L."/>
            <person name="Alfaro M."/>
            <person name="Sun H."/>
            <person name="Tritt A."/>
            <person name="Yoshinaga Y."/>
            <person name="Zwiers L.-H."/>
            <person name="Turgeon B."/>
            <person name="Goodwin S."/>
            <person name="Spatafora J."/>
            <person name="Crous P."/>
            <person name="Grigoriev I."/>
        </authorList>
    </citation>
    <scope>NUCLEOTIDE SEQUENCE</scope>
    <source>
        <strain evidence="1">ATCC 200398</strain>
    </source>
</reference>
<dbReference type="EMBL" id="MU003516">
    <property type="protein sequence ID" value="KAF2468412.1"/>
    <property type="molecule type" value="Genomic_DNA"/>
</dbReference>
<sequence>MALVSLILPLSPRFVRTILDREVVVLGIECELWLHDKEFRYSFNGKLNEVGGQAESDNIKLVPCGLSADLSSCIWGAGNSGETERLAVCIECLGLYRYFRDWNGTLGLSERLATSRELWCRREEDTSKQTERDNGMYYVASHPHKSGT</sequence>